<organism evidence="1 2">
    <name type="scientific">Devosia enhydra</name>
    <dbReference type="NCBI Taxonomy" id="665118"/>
    <lineage>
        <taxon>Bacteria</taxon>
        <taxon>Pseudomonadati</taxon>
        <taxon>Pseudomonadota</taxon>
        <taxon>Alphaproteobacteria</taxon>
        <taxon>Hyphomicrobiales</taxon>
        <taxon>Devosiaceae</taxon>
        <taxon>Devosia</taxon>
    </lineage>
</organism>
<dbReference type="EMBL" id="FPKU01000003">
    <property type="protein sequence ID" value="SFZ85885.1"/>
    <property type="molecule type" value="Genomic_DNA"/>
</dbReference>
<dbReference type="AlphaFoldDB" id="A0A1K2I0G6"/>
<dbReference type="RefSeq" id="WP_072345059.1">
    <property type="nucleotide sequence ID" value="NZ_FPKU01000003.1"/>
</dbReference>
<keyword evidence="2" id="KW-1185">Reference proteome</keyword>
<dbReference type="STRING" id="665118.SAMN02983003_3057"/>
<dbReference type="OrthoDB" id="337884at2"/>
<dbReference type="Proteomes" id="UP000183447">
    <property type="component" value="Unassembled WGS sequence"/>
</dbReference>
<evidence type="ECO:0008006" key="3">
    <source>
        <dbReference type="Google" id="ProtNLM"/>
    </source>
</evidence>
<sequence>MNSLVLDTEPVAIDVTVEADVLRVVLGDGRQISVPIEWFPRLRDATATARADWRLLGGGVGIHWPQIDEDISIKGLLAGRGARNRAA</sequence>
<dbReference type="InterPro" id="IPR018841">
    <property type="entry name" value="DUF2442"/>
</dbReference>
<name>A0A1K2I0G6_9HYPH</name>
<evidence type="ECO:0000313" key="1">
    <source>
        <dbReference type="EMBL" id="SFZ85885.1"/>
    </source>
</evidence>
<gene>
    <name evidence="1" type="ORF">SAMN02983003_3057</name>
</gene>
<reference evidence="1 2" key="1">
    <citation type="submission" date="2016-11" db="EMBL/GenBank/DDBJ databases">
        <authorList>
            <person name="Jaros S."/>
            <person name="Januszkiewicz K."/>
            <person name="Wedrychowicz H."/>
        </authorList>
    </citation>
    <scope>NUCLEOTIDE SEQUENCE [LARGE SCALE GENOMIC DNA]</scope>
    <source>
        <strain evidence="1 2">ATCC 23634</strain>
    </source>
</reference>
<dbReference type="Gene3D" id="3.30.2020.40">
    <property type="entry name" value="Uncharacterised protein PF10387, DUF2442"/>
    <property type="match status" value="1"/>
</dbReference>
<protein>
    <recommendedName>
        <fullName evidence="3">DUF2442 domain-containing protein</fullName>
    </recommendedName>
</protein>
<accession>A0A1K2I0G6</accession>
<evidence type="ECO:0000313" key="2">
    <source>
        <dbReference type="Proteomes" id="UP000183447"/>
    </source>
</evidence>
<dbReference type="Pfam" id="PF10387">
    <property type="entry name" value="DUF2442"/>
    <property type="match status" value="1"/>
</dbReference>
<proteinExistence type="predicted"/>